<evidence type="ECO:0000313" key="2">
    <source>
        <dbReference type="Proteomes" id="UP001283361"/>
    </source>
</evidence>
<dbReference type="EMBL" id="JAWDGP010005274">
    <property type="protein sequence ID" value="KAK3758354.1"/>
    <property type="molecule type" value="Genomic_DNA"/>
</dbReference>
<keyword evidence="2" id="KW-1185">Reference proteome</keyword>
<proteinExistence type="predicted"/>
<reference evidence="1" key="1">
    <citation type="journal article" date="2023" name="G3 (Bethesda)">
        <title>A reference genome for the long-term kleptoplast-retaining sea slug Elysia crispata morphotype clarki.</title>
        <authorList>
            <person name="Eastman K.E."/>
            <person name="Pendleton A.L."/>
            <person name="Shaikh M.A."/>
            <person name="Suttiyut T."/>
            <person name="Ogas R."/>
            <person name="Tomko P."/>
            <person name="Gavelis G."/>
            <person name="Widhalm J.R."/>
            <person name="Wisecaver J.H."/>
        </authorList>
    </citation>
    <scope>NUCLEOTIDE SEQUENCE</scope>
    <source>
        <strain evidence="1">ECLA1</strain>
    </source>
</reference>
<protein>
    <submittedName>
        <fullName evidence="1">Uncharacterized protein</fullName>
    </submittedName>
</protein>
<name>A0AAE1D5R2_9GAST</name>
<accession>A0AAE1D5R2</accession>
<evidence type="ECO:0000313" key="1">
    <source>
        <dbReference type="EMBL" id="KAK3758354.1"/>
    </source>
</evidence>
<dbReference type="AlphaFoldDB" id="A0AAE1D5R2"/>
<organism evidence="1 2">
    <name type="scientific">Elysia crispata</name>
    <name type="common">lettuce slug</name>
    <dbReference type="NCBI Taxonomy" id="231223"/>
    <lineage>
        <taxon>Eukaryota</taxon>
        <taxon>Metazoa</taxon>
        <taxon>Spiralia</taxon>
        <taxon>Lophotrochozoa</taxon>
        <taxon>Mollusca</taxon>
        <taxon>Gastropoda</taxon>
        <taxon>Heterobranchia</taxon>
        <taxon>Euthyneura</taxon>
        <taxon>Panpulmonata</taxon>
        <taxon>Sacoglossa</taxon>
        <taxon>Placobranchoidea</taxon>
        <taxon>Plakobranchidae</taxon>
        <taxon>Elysia</taxon>
    </lineage>
</organism>
<dbReference type="Proteomes" id="UP001283361">
    <property type="component" value="Unassembled WGS sequence"/>
</dbReference>
<gene>
    <name evidence="1" type="ORF">RRG08_004175</name>
</gene>
<sequence>MLLQHMVQAYGDIRSGRSQRDTGWDFDLTCSVLQRFFKKRDVGEESRNPEGQTILYLETEKSIVCHLAHLSDWGFPFYVLDLRRAVKRILDKERWYISFFKDNCPRKEWA</sequence>
<comment type="caution">
    <text evidence="1">The sequence shown here is derived from an EMBL/GenBank/DDBJ whole genome shotgun (WGS) entry which is preliminary data.</text>
</comment>